<keyword evidence="2" id="KW-1185">Reference proteome</keyword>
<gene>
    <name evidence="1" type="ORF">FisN_15Hu027</name>
</gene>
<dbReference type="InParanoid" id="A0A1Z5KA80"/>
<proteinExistence type="predicted"/>
<dbReference type="EMBL" id="BDSP01000193">
    <property type="protein sequence ID" value="GAX23072.1"/>
    <property type="molecule type" value="Genomic_DNA"/>
</dbReference>
<evidence type="ECO:0000313" key="1">
    <source>
        <dbReference type="EMBL" id="GAX23072.1"/>
    </source>
</evidence>
<accession>A0A1Z5KA80</accession>
<dbReference type="OrthoDB" id="46522at2759"/>
<protein>
    <submittedName>
        <fullName evidence="1">Uncharacterized protein</fullName>
    </submittedName>
</protein>
<sequence>MIAPVTRPEVIAVRVFEQKHSTTMRIILINPHVVNYSLQPSLVRTNVRKTLSKIVVLTRIKSELFVDERSSGGRFFERLAVNSPVIFGLFQCRKYQCAY</sequence>
<reference evidence="1 2" key="1">
    <citation type="journal article" date="2015" name="Plant Cell">
        <title>Oil accumulation by the oleaginous diatom Fistulifera solaris as revealed by the genome and transcriptome.</title>
        <authorList>
            <person name="Tanaka T."/>
            <person name="Maeda Y."/>
            <person name="Veluchamy A."/>
            <person name="Tanaka M."/>
            <person name="Abida H."/>
            <person name="Marechal E."/>
            <person name="Bowler C."/>
            <person name="Muto M."/>
            <person name="Sunaga Y."/>
            <person name="Tanaka M."/>
            <person name="Yoshino T."/>
            <person name="Taniguchi T."/>
            <person name="Fukuda Y."/>
            <person name="Nemoto M."/>
            <person name="Matsumoto M."/>
            <person name="Wong P.S."/>
            <person name="Aburatani S."/>
            <person name="Fujibuchi W."/>
        </authorList>
    </citation>
    <scope>NUCLEOTIDE SEQUENCE [LARGE SCALE GENOMIC DNA]</scope>
    <source>
        <strain evidence="1 2">JPCC DA0580</strain>
    </source>
</reference>
<evidence type="ECO:0000313" key="2">
    <source>
        <dbReference type="Proteomes" id="UP000198406"/>
    </source>
</evidence>
<organism evidence="1 2">
    <name type="scientific">Fistulifera solaris</name>
    <name type="common">Oleaginous diatom</name>
    <dbReference type="NCBI Taxonomy" id="1519565"/>
    <lineage>
        <taxon>Eukaryota</taxon>
        <taxon>Sar</taxon>
        <taxon>Stramenopiles</taxon>
        <taxon>Ochrophyta</taxon>
        <taxon>Bacillariophyta</taxon>
        <taxon>Bacillariophyceae</taxon>
        <taxon>Bacillariophycidae</taxon>
        <taxon>Naviculales</taxon>
        <taxon>Naviculaceae</taxon>
        <taxon>Fistulifera</taxon>
    </lineage>
</organism>
<dbReference type="Proteomes" id="UP000198406">
    <property type="component" value="Unassembled WGS sequence"/>
</dbReference>
<name>A0A1Z5KA80_FISSO</name>
<comment type="caution">
    <text evidence="1">The sequence shown here is derived from an EMBL/GenBank/DDBJ whole genome shotgun (WGS) entry which is preliminary data.</text>
</comment>
<dbReference type="AlphaFoldDB" id="A0A1Z5KA80"/>